<proteinExistence type="inferred from homology"/>
<dbReference type="PANTHER" id="PTHR33317">
    <property type="entry name" value="POLYNUCLEOTIDYL TRANSFERASE, RIBONUCLEASE H-LIKE SUPERFAMILY PROTEIN"/>
    <property type="match status" value="1"/>
</dbReference>
<dbReference type="GO" id="GO:0005829">
    <property type="term" value="C:cytosol"/>
    <property type="evidence" value="ECO:0007669"/>
    <property type="project" value="TreeGrafter"/>
</dbReference>
<comment type="similarity">
    <text evidence="5">Belongs to the YqgF HJR family.</text>
</comment>
<sequence>MQYGRIMGIDYGKVRIGIALTDLLKTIASPYEVYKSVSLQKDVEYFVKLVKEKEVEKIVLGLPLNMDGSEGERAKRTRIFGEMLEKACSVPVVYQDERLSSVEAENYLLDGDVRRDKRKNLIDKVAATIILEDYLRTICK</sequence>
<dbReference type="InterPro" id="IPR006641">
    <property type="entry name" value="YqgF/RNaseH-like_dom"/>
</dbReference>
<accession>A0A9D1NEF7</accession>
<organism evidence="7 8">
    <name type="scientific">Candidatus Caccopulliclostridium gallistercoris</name>
    <dbReference type="NCBI Taxonomy" id="2840719"/>
    <lineage>
        <taxon>Bacteria</taxon>
        <taxon>Bacillati</taxon>
        <taxon>Bacillota</taxon>
        <taxon>Clostridia</taxon>
        <taxon>Candidatus Caccopulliclostridium</taxon>
    </lineage>
</organism>
<evidence type="ECO:0000313" key="7">
    <source>
        <dbReference type="EMBL" id="HIV01371.1"/>
    </source>
</evidence>
<dbReference type="SMART" id="SM00732">
    <property type="entry name" value="YqgFc"/>
    <property type="match status" value="1"/>
</dbReference>
<dbReference type="InterPro" id="IPR037027">
    <property type="entry name" value="YqgF/RNaseH-like_dom_sf"/>
</dbReference>
<dbReference type="CDD" id="cd16964">
    <property type="entry name" value="YqgF"/>
    <property type="match status" value="1"/>
</dbReference>
<keyword evidence="1 5" id="KW-0963">Cytoplasm</keyword>
<dbReference type="Pfam" id="PF03652">
    <property type="entry name" value="RuvX"/>
    <property type="match status" value="1"/>
</dbReference>
<dbReference type="InterPro" id="IPR005227">
    <property type="entry name" value="YqgF"/>
</dbReference>
<evidence type="ECO:0000256" key="1">
    <source>
        <dbReference type="ARBA" id="ARBA00022490"/>
    </source>
</evidence>
<feature type="domain" description="YqgF/RNase H-like" evidence="6">
    <location>
        <begin position="4"/>
        <end position="104"/>
    </location>
</feature>
<reference evidence="7" key="1">
    <citation type="submission" date="2020-10" db="EMBL/GenBank/DDBJ databases">
        <authorList>
            <person name="Gilroy R."/>
        </authorList>
    </citation>
    <scope>NUCLEOTIDE SEQUENCE</scope>
    <source>
        <strain evidence="7">CHK186-9395</strain>
    </source>
</reference>
<dbReference type="EC" id="3.1.-.-" evidence="5"/>
<evidence type="ECO:0000256" key="4">
    <source>
        <dbReference type="ARBA" id="ARBA00022801"/>
    </source>
</evidence>
<evidence type="ECO:0000313" key="8">
    <source>
        <dbReference type="Proteomes" id="UP000886861"/>
    </source>
</evidence>
<dbReference type="InterPro" id="IPR012337">
    <property type="entry name" value="RNaseH-like_sf"/>
</dbReference>
<comment type="function">
    <text evidence="5">Could be a nuclease involved in processing of the 5'-end of pre-16S rRNA.</text>
</comment>
<comment type="caution">
    <text evidence="7">The sequence shown here is derived from an EMBL/GenBank/DDBJ whole genome shotgun (WGS) entry which is preliminary data.</text>
</comment>
<dbReference type="GO" id="GO:0016788">
    <property type="term" value="F:hydrolase activity, acting on ester bonds"/>
    <property type="evidence" value="ECO:0007669"/>
    <property type="project" value="UniProtKB-UniRule"/>
</dbReference>
<dbReference type="SUPFAM" id="SSF53098">
    <property type="entry name" value="Ribonuclease H-like"/>
    <property type="match status" value="1"/>
</dbReference>
<dbReference type="GO" id="GO:0000967">
    <property type="term" value="P:rRNA 5'-end processing"/>
    <property type="evidence" value="ECO:0007669"/>
    <property type="project" value="UniProtKB-UniRule"/>
</dbReference>
<comment type="subcellular location">
    <subcellularLocation>
        <location evidence="5">Cytoplasm</location>
    </subcellularLocation>
</comment>
<evidence type="ECO:0000256" key="2">
    <source>
        <dbReference type="ARBA" id="ARBA00022517"/>
    </source>
</evidence>
<dbReference type="GO" id="GO:0004518">
    <property type="term" value="F:nuclease activity"/>
    <property type="evidence" value="ECO:0007669"/>
    <property type="project" value="UniProtKB-KW"/>
</dbReference>
<evidence type="ECO:0000259" key="6">
    <source>
        <dbReference type="SMART" id="SM00732"/>
    </source>
</evidence>
<gene>
    <name evidence="7" type="primary">ruvX</name>
    <name evidence="7" type="ORF">IAA62_02300</name>
</gene>
<dbReference type="EMBL" id="DVOJ01000007">
    <property type="protein sequence ID" value="HIV01371.1"/>
    <property type="molecule type" value="Genomic_DNA"/>
</dbReference>
<evidence type="ECO:0000256" key="3">
    <source>
        <dbReference type="ARBA" id="ARBA00022722"/>
    </source>
</evidence>
<dbReference type="Gene3D" id="3.30.420.140">
    <property type="entry name" value="YqgF/RNase H-like domain"/>
    <property type="match status" value="1"/>
</dbReference>
<dbReference type="HAMAP" id="MF_00651">
    <property type="entry name" value="Nuclease_YqgF"/>
    <property type="match status" value="1"/>
</dbReference>
<reference evidence="7" key="2">
    <citation type="journal article" date="2021" name="PeerJ">
        <title>Extensive microbial diversity within the chicken gut microbiome revealed by metagenomics and culture.</title>
        <authorList>
            <person name="Gilroy R."/>
            <person name="Ravi A."/>
            <person name="Getino M."/>
            <person name="Pursley I."/>
            <person name="Horton D.L."/>
            <person name="Alikhan N.F."/>
            <person name="Baker D."/>
            <person name="Gharbi K."/>
            <person name="Hall N."/>
            <person name="Watson M."/>
            <person name="Adriaenssens E.M."/>
            <person name="Foster-Nyarko E."/>
            <person name="Jarju S."/>
            <person name="Secka A."/>
            <person name="Antonio M."/>
            <person name="Oren A."/>
            <person name="Chaudhuri R.R."/>
            <person name="La Ragione R."/>
            <person name="Hildebrand F."/>
            <person name="Pallen M.J."/>
        </authorList>
    </citation>
    <scope>NUCLEOTIDE SEQUENCE</scope>
    <source>
        <strain evidence="7">CHK186-9395</strain>
    </source>
</reference>
<dbReference type="Proteomes" id="UP000886861">
    <property type="component" value="Unassembled WGS sequence"/>
</dbReference>
<keyword evidence="3 5" id="KW-0540">Nuclease</keyword>
<dbReference type="NCBIfam" id="TIGR00250">
    <property type="entry name" value="RNAse_H_YqgF"/>
    <property type="match status" value="1"/>
</dbReference>
<keyword evidence="4 5" id="KW-0378">Hydrolase</keyword>
<keyword evidence="2 5" id="KW-0690">Ribosome biogenesis</keyword>
<protein>
    <recommendedName>
        <fullName evidence="5">Putative pre-16S rRNA nuclease</fullName>
        <ecNumber evidence="5">3.1.-.-</ecNumber>
    </recommendedName>
</protein>
<name>A0A9D1NEF7_9FIRM</name>
<dbReference type="AlphaFoldDB" id="A0A9D1NEF7"/>
<evidence type="ECO:0000256" key="5">
    <source>
        <dbReference type="HAMAP-Rule" id="MF_00651"/>
    </source>
</evidence>
<dbReference type="PANTHER" id="PTHR33317:SF4">
    <property type="entry name" value="POLYNUCLEOTIDYL TRANSFERASE, RIBONUCLEASE H-LIKE SUPERFAMILY PROTEIN"/>
    <property type="match status" value="1"/>
</dbReference>